<keyword evidence="4" id="KW-0808">Transferase</keyword>
<dbReference type="Pfam" id="PF00535">
    <property type="entry name" value="Glycos_transf_2"/>
    <property type="match status" value="1"/>
</dbReference>
<dbReference type="InterPro" id="IPR029044">
    <property type="entry name" value="Nucleotide-diphossugar_trans"/>
</dbReference>
<evidence type="ECO:0000256" key="4">
    <source>
        <dbReference type="ARBA" id="ARBA00022679"/>
    </source>
</evidence>
<accession>A0ABP6ZGC5</accession>
<proteinExistence type="inferred from homology"/>
<comment type="similarity">
    <text evidence="2">Belongs to the glycosyltransferase 2 family.</text>
</comment>
<keyword evidence="3" id="KW-0328">Glycosyltransferase</keyword>
<evidence type="ECO:0000256" key="1">
    <source>
        <dbReference type="ARBA" id="ARBA00004776"/>
    </source>
</evidence>
<evidence type="ECO:0000256" key="3">
    <source>
        <dbReference type="ARBA" id="ARBA00022676"/>
    </source>
</evidence>
<gene>
    <name evidence="6" type="ORF">GCM10022236_08170</name>
</gene>
<comment type="caution">
    <text evidence="6">The sequence shown here is derived from an EMBL/GenBank/DDBJ whole genome shotgun (WGS) entry which is preliminary data.</text>
</comment>
<keyword evidence="7" id="KW-1185">Reference proteome</keyword>
<dbReference type="InterPro" id="IPR001173">
    <property type="entry name" value="Glyco_trans_2-like"/>
</dbReference>
<protein>
    <recommendedName>
        <fullName evidence="5">Glycosyltransferase 2-like domain-containing protein</fullName>
    </recommendedName>
</protein>
<sequence length="327" mass="35713">MSMSDAATGATQPADRMQVRIAVLTYKRPQDIAAALPRLLTQAESVRTDTVTADIVVVDNDPDGGAREFVESFAADHPTTAVIYQNETAAGIAAARNRALDTADGIDLLVFIDDDERPSERWLELLLETYRTHRSAAVVGSVVSEYEVEPDAWVQSGRFFDRRRLPTGTKLDVAATNNLLLDLHQIRSYGLRFDQQFGLTGGSDTMFTRTLHKLGGELIWCDEAVVVDVVPAARVTRDWVLRRAFRSGSSWSATSLKLAEDPKQRTVSRLRLTGRGSVRIAGGAARVAAGAVGRSQGQRARGQRTIARGAGMVSGAWGYVYAEYKRS</sequence>
<feature type="domain" description="Glycosyltransferase 2-like" evidence="5">
    <location>
        <begin position="21"/>
        <end position="166"/>
    </location>
</feature>
<evidence type="ECO:0000256" key="2">
    <source>
        <dbReference type="ARBA" id="ARBA00006739"/>
    </source>
</evidence>
<evidence type="ECO:0000259" key="5">
    <source>
        <dbReference type="Pfam" id="PF00535"/>
    </source>
</evidence>
<dbReference type="PANTHER" id="PTHR43179">
    <property type="entry name" value="RHAMNOSYLTRANSFERASE WBBL"/>
    <property type="match status" value="1"/>
</dbReference>
<dbReference type="RefSeq" id="WP_344801815.1">
    <property type="nucleotide sequence ID" value="NZ_BAABAB010000006.1"/>
</dbReference>
<evidence type="ECO:0000313" key="6">
    <source>
        <dbReference type="EMBL" id="GAA3608890.1"/>
    </source>
</evidence>
<dbReference type="CDD" id="cd00761">
    <property type="entry name" value="Glyco_tranf_GTA_type"/>
    <property type="match status" value="1"/>
</dbReference>
<evidence type="ECO:0000313" key="7">
    <source>
        <dbReference type="Proteomes" id="UP001501490"/>
    </source>
</evidence>
<reference evidence="7" key="1">
    <citation type="journal article" date="2019" name="Int. J. Syst. Evol. Microbiol.">
        <title>The Global Catalogue of Microorganisms (GCM) 10K type strain sequencing project: providing services to taxonomists for standard genome sequencing and annotation.</title>
        <authorList>
            <consortium name="The Broad Institute Genomics Platform"/>
            <consortium name="The Broad Institute Genome Sequencing Center for Infectious Disease"/>
            <person name="Wu L."/>
            <person name="Ma J."/>
        </authorList>
    </citation>
    <scope>NUCLEOTIDE SEQUENCE [LARGE SCALE GENOMIC DNA]</scope>
    <source>
        <strain evidence="7">JCM 16929</strain>
    </source>
</reference>
<name>A0ABP6ZGC5_9ACTN</name>
<dbReference type="SUPFAM" id="SSF53448">
    <property type="entry name" value="Nucleotide-diphospho-sugar transferases"/>
    <property type="match status" value="1"/>
</dbReference>
<dbReference type="EMBL" id="BAABAB010000006">
    <property type="protein sequence ID" value="GAA3608890.1"/>
    <property type="molecule type" value="Genomic_DNA"/>
</dbReference>
<organism evidence="6 7">
    <name type="scientific">Microlunatus ginsengisoli</name>
    <dbReference type="NCBI Taxonomy" id="363863"/>
    <lineage>
        <taxon>Bacteria</taxon>
        <taxon>Bacillati</taxon>
        <taxon>Actinomycetota</taxon>
        <taxon>Actinomycetes</taxon>
        <taxon>Propionibacteriales</taxon>
        <taxon>Propionibacteriaceae</taxon>
        <taxon>Microlunatus</taxon>
    </lineage>
</organism>
<dbReference type="Gene3D" id="3.90.550.10">
    <property type="entry name" value="Spore Coat Polysaccharide Biosynthesis Protein SpsA, Chain A"/>
    <property type="match status" value="1"/>
</dbReference>
<dbReference type="Proteomes" id="UP001501490">
    <property type="component" value="Unassembled WGS sequence"/>
</dbReference>
<dbReference type="PANTHER" id="PTHR43179:SF12">
    <property type="entry name" value="GALACTOFURANOSYLTRANSFERASE GLFT2"/>
    <property type="match status" value="1"/>
</dbReference>
<comment type="pathway">
    <text evidence="1">Cell wall biogenesis; cell wall polysaccharide biosynthesis.</text>
</comment>